<accession>A0A7W9SGD9</accession>
<keyword evidence="3" id="KW-0378">Hydrolase</keyword>
<feature type="transmembrane region" description="Helical" evidence="1">
    <location>
        <begin position="144"/>
        <end position="167"/>
    </location>
</feature>
<dbReference type="GeneID" id="85015188"/>
<feature type="transmembrane region" description="Helical" evidence="1">
    <location>
        <begin position="83"/>
        <end position="106"/>
    </location>
</feature>
<keyword evidence="1" id="KW-1133">Transmembrane helix</keyword>
<dbReference type="GO" id="GO:0080120">
    <property type="term" value="P:CAAX-box protein maturation"/>
    <property type="evidence" value="ECO:0007669"/>
    <property type="project" value="UniProtKB-ARBA"/>
</dbReference>
<protein>
    <submittedName>
        <fullName evidence="3">Membrane protease YdiL (CAAX protease family)</fullName>
    </submittedName>
</protein>
<organism evidence="3 4">
    <name type="scientific">Oribacterium sinus</name>
    <dbReference type="NCBI Taxonomy" id="237576"/>
    <lineage>
        <taxon>Bacteria</taxon>
        <taxon>Bacillati</taxon>
        <taxon>Bacillota</taxon>
        <taxon>Clostridia</taxon>
        <taxon>Lachnospirales</taxon>
        <taxon>Lachnospiraceae</taxon>
        <taxon>Oribacterium</taxon>
    </lineage>
</organism>
<feature type="transmembrane region" description="Helical" evidence="1">
    <location>
        <begin position="222"/>
        <end position="242"/>
    </location>
</feature>
<dbReference type="GO" id="GO:0006508">
    <property type="term" value="P:proteolysis"/>
    <property type="evidence" value="ECO:0007669"/>
    <property type="project" value="UniProtKB-KW"/>
</dbReference>
<feature type="transmembrane region" description="Helical" evidence="1">
    <location>
        <begin position="9"/>
        <end position="28"/>
    </location>
</feature>
<dbReference type="Proteomes" id="UP000522163">
    <property type="component" value="Unassembled WGS sequence"/>
</dbReference>
<evidence type="ECO:0000256" key="1">
    <source>
        <dbReference type="SAM" id="Phobius"/>
    </source>
</evidence>
<evidence type="ECO:0000313" key="4">
    <source>
        <dbReference type="Proteomes" id="UP000522163"/>
    </source>
</evidence>
<keyword evidence="1" id="KW-0472">Membrane</keyword>
<dbReference type="Pfam" id="PF02517">
    <property type="entry name" value="Rce1-like"/>
    <property type="match status" value="1"/>
</dbReference>
<gene>
    <name evidence="3" type="ORF">HNQ46_001652</name>
</gene>
<comment type="caution">
    <text evidence="3">The sequence shown here is derived from an EMBL/GenBank/DDBJ whole genome shotgun (WGS) entry which is preliminary data.</text>
</comment>
<evidence type="ECO:0000259" key="2">
    <source>
        <dbReference type="Pfam" id="PF02517"/>
    </source>
</evidence>
<reference evidence="3 4" key="1">
    <citation type="submission" date="2020-08" db="EMBL/GenBank/DDBJ databases">
        <title>Genomic Encyclopedia of Type Strains, Phase IV (KMG-IV): sequencing the most valuable type-strain genomes for metagenomic binning, comparative biology and taxonomic classification.</title>
        <authorList>
            <person name="Goeker M."/>
        </authorList>
    </citation>
    <scope>NUCLEOTIDE SEQUENCE [LARGE SCALE GENOMIC DNA]</scope>
    <source>
        <strain evidence="3 4">DSM 17245</strain>
    </source>
</reference>
<proteinExistence type="predicted"/>
<sequence length="260" mass="29289">MNNKSIMKAFLFPTLLHITAVAVLVGILKEKGYGLGYHSFLGMVFIIIGGVSSAFWGVFYQIKYNGKKPLRIIKDFFKIKQPFKIYAMVIVFLIIDFCSVAISKGFKIENVWIPITLFFKAILFGGIEEIGWRYSFQPCLEKKLSYIVATMMTFVCWEVWHFLFFFIDGSIAMVDVLNFSLGLFTNCFILSALFAYSNSLWICVMTHALMNTLSQITFHDNVIIGNASKVICIVAAILLVHATKKANSSLMKADNVSTVG</sequence>
<evidence type="ECO:0000313" key="3">
    <source>
        <dbReference type="EMBL" id="MBB6041662.1"/>
    </source>
</evidence>
<keyword evidence="1" id="KW-0812">Transmembrane</keyword>
<feature type="transmembrane region" description="Helical" evidence="1">
    <location>
        <begin position="40"/>
        <end position="62"/>
    </location>
</feature>
<keyword evidence="3" id="KW-0645">Protease</keyword>
<dbReference type="AlphaFoldDB" id="A0A7W9SGD9"/>
<dbReference type="GO" id="GO:0004175">
    <property type="term" value="F:endopeptidase activity"/>
    <property type="evidence" value="ECO:0007669"/>
    <property type="project" value="UniProtKB-ARBA"/>
</dbReference>
<feature type="domain" description="CAAX prenyl protease 2/Lysostaphin resistance protein A-like" evidence="2">
    <location>
        <begin position="112"/>
        <end position="212"/>
    </location>
</feature>
<feature type="transmembrane region" description="Helical" evidence="1">
    <location>
        <begin position="179"/>
        <end position="201"/>
    </location>
</feature>
<feature type="transmembrane region" description="Helical" evidence="1">
    <location>
        <begin position="112"/>
        <end position="132"/>
    </location>
</feature>
<name>A0A7W9SGD9_9FIRM</name>
<dbReference type="EMBL" id="JACHHH010000008">
    <property type="protein sequence ID" value="MBB6041662.1"/>
    <property type="molecule type" value="Genomic_DNA"/>
</dbReference>
<dbReference type="RefSeq" id="WP_183684253.1">
    <property type="nucleotide sequence ID" value="NZ_JACHHH010000008.1"/>
</dbReference>
<dbReference type="InterPro" id="IPR003675">
    <property type="entry name" value="Rce1/LyrA-like_dom"/>
</dbReference>